<evidence type="ECO:0000313" key="1">
    <source>
        <dbReference type="EMBL" id="KIM39579.1"/>
    </source>
</evidence>
<organism evidence="1 2">
    <name type="scientific">Hebeloma cylindrosporum</name>
    <dbReference type="NCBI Taxonomy" id="76867"/>
    <lineage>
        <taxon>Eukaryota</taxon>
        <taxon>Fungi</taxon>
        <taxon>Dikarya</taxon>
        <taxon>Basidiomycota</taxon>
        <taxon>Agaricomycotina</taxon>
        <taxon>Agaricomycetes</taxon>
        <taxon>Agaricomycetidae</taxon>
        <taxon>Agaricales</taxon>
        <taxon>Agaricineae</taxon>
        <taxon>Hymenogastraceae</taxon>
        <taxon>Hebeloma</taxon>
    </lineage>
</organism>
<dbReference type="EMBL" id="KN831785">
    <property type="protein sequence ID" value="KIM39579.1"/>
    <property type="molecule type" value="Genomic_DNA"/>
</dbReference>
<accession>A0A0C3C5P6</accession>
<dbReference type="AlphaFoldDB" id="A0A0C3C5P6"/>
<dbReference type="Proteomes" id="UP000053424">
    <property type="component" value="Unassembled WGS sequence"/>
</dbReference>
<dbReference type="OrthoDB" id="3365698at2759"/>
<dbReference type="HOGENOM" id="CLU_018544_3_2_1"/>
<protein>
    <submittedName>
        <fullName evidence="1">Uncharacterized protein</fullName>
    </submittedName>
</protein>
<proteinExistence type="predicted"/>
<reference evidence="1 2" key="1">
    <citation type="submission" date="2014-04" db="EMBL/GenBank/DDBJ databases">
        <authorList>
            <consortium name="DOE Joint Genome Institute"/>
            <person name="Kuo A."/>
            <person name="Gay G."/>
            <person name="Dore J."/>
            <person name="Kohler A."/>
            <person name="Nagy L.G."/>
            <person name="Floudas D."/>
            <person name="Copeland A."/>
            <person name="Barry K.W."/>
            <person name="Cichocki N."/>
            <person name="Veneault-Fourrey C."/>
            <person name="LaButti K."/>
            <person name="Lindquist E.A."/>
            <person name="Lipzen A."/>
            <person name="Lundell T."/>
            <person name="Morin E."/>
            <person name="Murat C."/>
            <person name="Sun H."/>
            <person name="Tunlid A."/>
            <person name="Henrissat B."/>
            <person name="Grigoriev I.V."/>
            <person name="Hibbett D.S."/>
            <person name="Martin F."/>
            <person name="Nordberg H.P."/>
            <person name="Cantor M.N."/>
            <person name="Hua S.X."/>
        </authorList>
    </citation>
    <scope>NUCLEOTIDE SEQUENCE [LARGE SCALE GENOMIC DNA]</scope>
    <source>
        <strain evidence="2">h7</strain>
    </source>
</reference>
<feature type="non-terminal residue" evidence="1">
    <location>
        <position position="126"/>
    </location>
</feature>
<reference evidence="2" key="2">
    <citation type="submission" date="2015-01" db="EMBL/GenBank/DDBJ databases">
        <title>Evolutionary Origins and Diversification of the Mycorrhizal Mutualists.</title>
        <authorList>
            <consortium name="DOE Joint Genome Institute"/>
            <consortium name="Mycorrhizal Genomics Consortium"/>
            <person name="Kohler A."/>
            <person name="Kuo A."/>
            <person name="Nagy L.G."/>
            <person name="Floudas D."/>
            <person name="Copeland A."/>
            <person name="Barry K.W."/>
            <person name="Cichocki N."/>
            <person name="Veneault-Fourrey C."/>
            <person name="LaButti K."/>
            <person name="Lindquist E.A."/>
            <person name="Lipzen A."/>
            <person name="Lundell T."/>
            <person name="Morin E."/>
            <person name="Murat C."/>
            <person name="Riley R."/>
            <person name="Ohm R."/>
            <person name="Sun H."/>
            <person name="Tunlid A."/>
            <person name="Henrissat B."/>
            <person name="Grigoriev I.V."/>
            <person name="Hibbett D.S."/>
            <person name="Martin F."/>
        </authorList>
    </citation>
    <scope>NUCLEOTIDE SEQUENCE [LARGE SCALE GENOMIC DNA]</scope>
    <source>
        <strain evidence="2">h7</strain>
    </source>
</reference>
<gene>
    <name evidence="1" type="ORF">M413DRAFT_415564</name>
</gene>
<name>A0A0C3C5P6_HEBCY</name>
<evidence type="ECO:0000313" key="2">
    <source>
        <dbReference type="Proteomes" id="UP000053424"/>
    </source>
</evidence>
<keyword evidence="2" id="KW-1185">Reference proteome</keyword>
<sequence>MDGHNPFHSVVGTNFVPSDSDVQLIGAYLVQPLSEVTQLDLEISRLQAKRNDIYARIQPYQALLSPIRRLPLDIMENIFLCCLPTQRNPAMSTLEAPLKLGRICSSWRSFAYSCPRLWARIHISVP</sequence>